<accession>A0A0D0A4G8</accession>
<organism evidence="1 2">
    <name type="scientific">Suillus luteus UH-Slu-Lm8-n1</name>
    <dbReference type="NCBI Taxonomy" id="930992"/>
    <lineage>
        <taxon>Eukaryota</taxon>
        <taxon>Fungi</taxon>
        <taxon>Dikarya</taxon>
        <taxon>Basidiomycota</taxon>
        <taxon>Agaricomycotina</taxon>
        <taxon>Agaricomycetes</taxon>
        <taxon>Agaricomycetidae</taxon>
        <taxon>Boletales</taxon>
        <taxon>Suillineae</taxon>
        <taxon>Suillaceae</taxon>
        <taxon>Suillus</taxon>
    </lineage>
</organism>
<name>A0A0D0A4G8_9AGAM</name>
<gene>
    <name evidence="1" type="ORF">CY34DRAFT_802045</name>
</gene>
<dbReference type="InParanoid" id="A0A0D0A4G8"/>
<dbReference type="EMBL" id="KN835180">
    <property type="protein sequence ID" value="KIK44970.1"/>
    <property type="molecule type" value="Genomic_DNA"/>
</dbReference>
<reference evidence="1 2" key="1">
    <citation type="submission" date="2014-04" db="EMBL/GenBank/DDBJ databases">
        <authorList>
            <consortium name="DOE Joint Genome Institute"/>
            <person name="Kuo A."/>
            <person name="Ruytinx J."/>
            <person name="Rineau F."/>
            <person name="Colpaert J."/>
            <person name="Kohler A."/>
            <person name="Nagy L.G."/>
            <person name="Floudas D."/>
            <person name="Copeland A."/>
            <person name="Barry K.W."/>
            <person name="Cichocki N."/>
            <person name="Veneault-Fourrey C."/>
            <person name="LaButti K."/>
            <person name="Lindquist E.A."/>
            <person name="Lipzen A."/>
            <person name="Lundell T."/>
            <person name="Morin E."/>
            <person name="Murat C."/>
            <person name="Sun H."/>
            <person name="Tunlid A."/>
            <person name="Henrissat B."/>
            <person name="Grigoriev I.V."/>
            <person name="Hibbett D.S."/>
            <person name="Martin F."/>
            <person name="Nordberg H.P."/>
            <person name="Cantor M.N."/>
            <person name="Hua S.X."/>
        </authorList>
    </citation>
    <scope>NUCLEOTIDE SEQUENCE [LARGE SCALE GENOMIC DNA]</scope>
    <source>
        <strain evidence="1 2">UH-Slu-Lm8-n1</strain>
    </source>
</reference>
<reference evidence="2" key="2">
    <citation type="submission" date="2015-01" db="EMBL/GenBank/DDBJ databases">
        <title>Evolutionary Origins and Diversification of the Mycorrhizal Mutualists.</title>
        <authorList>
            <consortium name="DOE Joint Genome Institute"/>
            <consortium name="Mycorrhizal Genomics Consortium"/>
            <person name="Kohler A."/>
            <person name="Kuo A."/>
            <person name="Nagy L.G."/>
            <person name="Floudas D."/>
            <person name="Copeland A."/>
            <person name="Barry K.W."/>
            <person name="Cichocki N."/>
            <person name="Veneault-Fourrey C."/>
            <person name="LaButti K."/>
            <person name="Lindquist E.A."/>
            <person name="Lipzen A."/>
            <person name="Lundell T."/>
            <person name="Morin E."/>
            <person name="Murat C."/>
            <person name="Riley R."/>
            <person name="Ohm R."/>
            <person name="Sun H."/>
            <person name="Tunlid A."/>
            <person name="Henrissat B."/>
            <person name="Grigoriev I.V."/>
            <person name="Hibbett D.S."/>
            <person name="Martin F."/>
        </authorList>
    </citation>
    <scope>NUCLEOTIDE SEQUENCE [LARGE SCALE GENOMIC DNA]</scope>
    <source>
        <strain evidence="2">UH-Slu-Lm8-n1</strain>
    </source>
</reference>
<sequence>MTSSHQNRRWQQCTYQSPQVIPNVRIERGDIKVQANGVILSWFDKLSIVSTALQMLINLGDN</sequence>
<dbReference type="AlphaFoldDB" id="A0A0D0A4G8"/>
<keyword evidence="2" id="KW-1185">Reference proteome</keyword>
<dbReference type="Proteomes" id="UP000054485">
    <property type="component" value="Unassembled WGS sequence"/>
</dbReference>
<evidence type="ECO:0000313" key="1">
    <source>
        <dbReference type="EMBL" id="KIK44970.1"/>
    </source>
</evidence>
<evidence type="ECO:0000313" key="2">
    <source>
        <dbReference type="Proteomes" id="UP000054485"/>
    </source>
</evidence>
<dbReference type="HOGENOM" id="CLU_2910594_0_0_1"/>
<feature type="non-terminal residue" evidence="1">
    <location>
        <position position="62"/>
    </location>
</feature>
<proteinExistence type="predicted"/>
<protein>
    <submittedName>
        <fullName evidence="1">Uncharacterized protein</fullName>
    </submittedName>
</protein>
<dbReference type="OrthoDB" id="10498219at2759"/>